<evidence type="ECO:0000313" key="1">
    <source>
        <dbReference type="EMBL" id="MFC0227951.1"/>
    </source>
</evidence>
<reference evidence="1 2" key="1">
    <citation type="submission" date="2024-09" db="EMBL/GenBank/DDBJ databases">
        <authorList>
            <person name="Sun Q."/>
            <person name="Mori K."/>
        </authorList>
    </citation>
    <scope>NUCLEOTIDE SEQUENCE [LARGE SCALE GENOMIC DNA]</scope>
    <source>
        <strain evidence="1 2">CCM 8626</strain>
    </source>
</reference>
<dbReference type="RefSeq" id="WP_380677055.1">
    <property type="nucleotide sequence ID" value="NZ_CP173186.1"/>
</dbReference>
<accession>A0ABV6EG51</accession>
<proteinExistence type="predicted"/>
<sequence>MLRLIFFIIVMIPAISSAQVINRGFICSKTSLLLHLDTELPSSSYIMLNDERLALDEVEEDGDANLMKFVLVSKGKKVTEVILNIQGSGKVYIRDFKNNSWEPCVQ</sequence>
<protein>
    <submittedName>
        <fullName evidence="1">Uncharacterized protein</fullName>
    </submittedName>
</protein>
<keyword evidence="2" id="KW-1185">Reference proteome</keyword>
<gene>
    <name evidence="1" type="ORF">ACFFJ3_15845</name>
</gene>
<evidence type="ECO:0000313" key="2">
    <source>
        <dbReference type="Proteomes" id="UP001589792"/>
    </source>
</evidence>
<name>A0ABV6EG51_9GAMM</name>
<dbReference type="EMBL" id="JBHLXG010000017">
    <property type="protein sequence ID" value="MFC0227951.1"/>
    <property type="molecule type" value="Genomic_DNA"/>
</dbReference>
<organism evidence="1 2">
    <name type="scientific">Serratia aquatilis</name>
    <dbReference type="NCBI Taxonomy" id="1737515"/>
    <lineage>
        <taxon>Bacteria</taxon>
        <taxon>Pseudomonadati</taxon>
        <taxon>Pseudomonadota</taxon>
        <taxon>Gammaproteobacteria</taxon>
        <taxon>Enterobacterales</taxon>
        <taxon>Yersiniaceae</taxon>
        <taxon>Serratia</taxon>
    </lineage>
</organism>
<comment type="caution">
    <text evidence="1">The sequence shown here is derived from an EMBL/GenBank/DDBJ whole genome shotgun (WGS) entry which is preliminary data.</text>
</comment>
<dbReference type="Proteomes" id="UP001589792">
    <property type="component" value="Unassembled WGS sequence"/>
</dbReference>